<dbReference type="OrthoDB" id="5376590at2759"/>
<feature type="transmembrane region" description="Helical" evidence="2">
    <location>
        <begin position="73"/>
        <end position="92"/>
    </location>
</feature>
<dbReference type="Gene3D" id="3.50.50.100">
    <property type="match status" value="1"/>
</dbReference>
<dbReference type="Gene3D" id="3.50.50.60">
    <property type="entry name" value="FAD/NAD(P)-binding domain"/>
    <property type="match status" value="1"/>
</dbReference>
<protein>
    <recommendedName>
        <fullName evidence="5">FAD/NAD(P)-binding domain-containing protein</fullName>
    </recommendedName>
</protein>
<dbReference type="PANTHER" id="PTHR10632">
    <property type="entry name" value="SULFIDE:QUINONE OXIDOREDUCTASE"/>
    <property type="match status" value="1"/>
</dbReference>
<dbReference type="OMA" id="RAMWPEM"/>
<comment type="caution">
    <text evidence="3">The sequence shown here is derived from an EMBL/GenBank/DDBJ whole genome shotgun (WGS) entry which is preliminary data.</text>
</comment>
<dbReference type="GO" id="GO:0070224">
    <property type="term" value="F:sulfide:quinone oxidoreductase activity"/>
    <property type="evidence" value="ECO:0007669"/>
    <property type="project" value="TreeGrafter"/>
</dbReference>
<proteinExistence type="predicted"/>
<feature type="transmembrane region" description="Helical" evidence="2">
    <location>
        <begin position="32"/>
        <end position="52"/>
    </location>
</feature>
<keyword evidence="2" id="KW-0812">Transmembrane</keyword>
<feature type="compositionally biased region" description="Polar residues" evidence="1">
    <location>
        <begin position="684"/>
        <end position="695"/>
    </location>
</feature>
<dbReference type="GO" id="GO:0070221">
    <property type="term" value="P:sulfide oxidation, using sulfide:quinone oxidoreductase"/>
    <property type="evidence" value="ECO:0007669"/>
    <property type="project" value="TreeGrafter"/>
</dbReference>
<dbReference type="AlphaFoldDB" id="A0A0N0DWP3"/>
<dbReference type="SUPFAM" id="SSF51905">
    <property type="entry name" value="FAD/NAD(P)-binding domain"/>
    <property type="match status" value="1"/>
</dbReference>
<keyword evidence="2" id="KW-0472">Membrane</keyword>
<evidence type="ECO:0000313" key="3">
    <source>
        <dbReference type="EMBL" id="KPA82012.1"/>
    </source>
</evidence>
<dbReference type="EMBL" id="LGTL01000005">
    <property type="protein sequence ID" value="KPA82012.1"/>
    <property type="molecule type" value="Genomic_DNA"/>
</dbReference>
<evidence type="ECO:0000313" key="4">
    <source>
        <dbReference type="Proteomes" id="UP000037923"/>
    </source>
</evidence>
<reference evidence="3 4" key="1">
    <citation type="submission" date="2015-07" db="EMBL/GenBank/DDBJ databases">
        <title>High-quality genome of monoxenous trypanosomatid Leptomonas pyrrhocoris.</title>
        <authorList>
            <person name="Flegontov P."/>
            <person name="Butenko A."/>
            <person name="Firsov S."/>
            <person name="Vlcek C."/>
            <person name="Logacheva M.D."/>
            <person name="Field M."/>
            <person name="Filatov D."/>
            <person name="Flegontova O."/>
            <person name="Gerasimov E."/>
            <person name="Jackson A.P."/>
            <person name="Kelly S."/>
            <person name="Opperdoes F."/>
            <person name="O'Reilly A."/>
            <person name="Votypka J."/>
            <person name="Yurchenko V."/>
            <person name="Lukes J."/>
        </authorList>
    </citation>
    <scope>NUCLEOTIDE SEQUENCE [LARGE SCALE GENOMIC DNA]</scope>
    <source>
        <strain evidence="3">H10</strain>
    </source>
</reference>
<gene>
    <name evidence="3" type="ORF">ABB37_03188</name>
</gene>
<dbReference type="InterPro" id="IPR036188">
    <property type="entry name" value="FAD/NAD-bd_sf"/>
</dbReference>
<dbReference type="GO" id="GO:0005739">
    <property type="term" value="C:mitochondrion"/>
    <property type="evidence" value="ECO:0007669"/>
    <property type="project" value="TreeGrafter"/>
</dbReference>
<evidence type="ECO:0000256" key="2">
    <source>
        <dbReference type="SAM" id="Phobius"/>
    </source>
</evidence>
<evidence type="ECO:0008006" key="5">
    <source>
        <dbReference type="Google" id="ProtNLM"/>
    </source>
</evidence>
<feature type="region of interest" description="Disordered" evidence="1">
    <location>
        <begin position="677"/>
        <end position="701"/>
    </location>
</feature>
<dbReference type="GO" id="GO:0071949">
    <property type="term" value="F:FAD binding"/>
    <property type="evidence" value="ECO:0007669"/>
    <property type="project" value="TreeGrafter"/>
</dbReference>
<dbReference type="RefSeq" id="XP_015660451.1">
    <property type="nucleotide sequence ID" value="XM_015800444.1"/>
</dbReference>
<keyword evidence="2" id="KW-1133">Transmembrane helix</keyword>
<name>A0A0N0DWP3_LEPPY</name>
<keyword evidence="4" id="KW-1185">Reference proteome</keyword>
<dbReference type="Proteomes" id="UP000037923">
    <property type="component" value="Unassembled WGS sequence"/>
</dbReference>
<dbReference type="VEuPathDB" id="TriTrypDB:LpyrH10_05_0480"/>
<dbReference type="InterPro" id="IPR015904">
    <property type="entry name" value="Sulphide_quinone_reductase"/>
</dbReference>
<sequence>MRRTRLRWMYLPRTPKKKEKDHPLQIQNAQEFLYTTAVVATFTCVVAAIMALRKVQQRNRQAKQELMRKRCGQKVVVIGAGAGGCATAALIASASPDVHITVIEKDRQQIFQGQVPLAHVGHRSYDLGTTTGLDSLRSPATWNVTRDANLVMAEVLRVDPEARQVYVRSSPGMLASAKSLDEETPATNAVNSLVRWWRGGPKTPATISINEDGSPNLSDGTTVFSYDALVVAAGAQRTLGHLRNELPLHQIDSYRIAVNPGTTRDSLATVFAGNIVHIKMPPASFVWQMEAARALVGKGSGKQREGCVTLELGAPSTTATAATSVTTGPTSSATDSVSFEAFASSEDPTVLSTLWKAVRDRWEKRGAASTMRSSNDGDSEAAVLDEVALRLASEAEKKATSSSLCASSSRSWPLFFLSQWCMHFSSRQHDSTFVSSTNTIWKYLWYYNKLSLCQLFAVTADLQPIGPAPRQVNEVIERFWRERQLGCRHGHDREGDRFHVLYHSYATSLDSQTNTVTLYDYKNNAEVRLPFHLVVLDLALRAPGFVRQSGLHRTRYVEECVLPALTEGARTVADAWAKDTSPEKANAGATVQALRKNPLLGKTKAELESIFADETSFMDVDPTTLQHRRFSDVFAVGDVAGVPSAKSYGAVFAQVPVVVHNVRQVLKAQQMAAKGAADTAVEQRGTTSELTTASTPPLPRPNARYTGYSSYHVIMTTWRAMWPEMRYPVDPYGNAKPLPSLTSSAASPQAEEAVLQMKEKWDVVSPLTYCDHHMWSNLAWRDPRGFLNGLFYQSALYEVMYFFIFSRGQWHPPTWFSVPTFSSEDGTPCVPSLVDFL</sequence>
<evidence type="ECO:0000256" key="1">
    <source>
        <dbReference type="SAM" id="MobiDB-lite"/>
    </source>
</evidence>
<dbReference type="PANTHER" id="PTHR10632:SF2">
    <property type="entry name" value="SULFIDE:QUINONE OXIDOREDUCTASE, MITOCHONDRIAL"/>
    <property type="match status" value="1"/>
</dbReference>
<dbReference type="GeneID" id="26903479"/>
<organism evidence="3 4">
    <name type="scientific">Leptomonas pyrrhocoris</name>
    <name type="common">Firebug parasite</name>
    <dbReference type="NCBI Taxonomy" id="157538"/>
    <lineage>
        <taxon>Eukaryota</taxon>
        <taxon>Discoba</taxon>
        <taxon>Euglenozoa</taxon>
        <taxon>Kinetoplastea</taxon>
        <taxon>Metakinetoplastina</taxon>
        <taxon>Trypanosomatida</taxon>
        <taxon>Trypanosomatidae</taxon>
        <taxon>Leishmaniinae</taxon>
        <taxon>Leptomonas</taxon>
    </lineage>
</organism>
<accession>A0A0N0DWP3</accession>